<dbReference type="Gramene" id="mRNA:HanXRQr2_Chr09g0398041">
    <property type="protein sequence ID" value="mRNA:HanXRQr2_Chr09g0398041"/>
    <property type="gene ID" value="HanXRQr2_Chr09g0398041"/>
</dbReference>
<dbReference type="PANTHER" id="PTHR46086:SF19">
    <property type="entry name" value="TRIACYLGLYCEROL LIPASE"/>
    <property type="match status" value="1"/>
</dbReference>
<reference evidence="3" key="1">
    <citation type="journal article" date="2017" name="Nature">
        <title>The sunflower genome provides insights into oil metabolism, flowering and Asterid evolution.</title>
        <authorList>
            <person name="Badouin H."/>
            <person name="Gouzy J."/>
            <person name="Grassa C.J."/>
            <person name="Murat F."/>
            <person name="Staton S.E."/>
            <person name="Cottret L."/>
            <person name="Lelandais-Briere C."/>
            <person name="Owens G.L."/>
            <person name="Carrere S."/>
            <person name="Mayjonade B."/>
            <person name="Legrand L."/>
            <person name="Gill N."/>
            <person name="Kane N.C."/>
            <person name="Bowers J.E."/>
            <person name="Hubner S."/>
            <person name="Bellec A."/>
            <person name="Berard A."/>
            <person name="Berges H."/>
            <person name="Blanchet N."/>
            <person name="Boniface M.C."/>
            <person name="Brunel D."/>
            <person name="Catrice O."/>
            <person name="Chaidir N."/>
            <person name="Claudel C."/>
            <person name="Donnadieu C."/>
            <person name="Faraut T."/>
            <person name="Fievet G."/>
            <person name="Helmstetter N."/>
            <person name="King M."/>
            <person name="Knapp S.J."/>
            <person name="Lai Z."/>
            <person name="Le Paslier M.C."/>
            <person name="Lippi Y."/>
            <person name="Lorenzon L."/>
            <person name="Mandel J.R."/>
            <person name="Marage G."/>
            <person name="Marchand G."/>
            <person name="Marquand E."/>
            <person name="Bret-Mestries E."/>
            <person name="Morien E."/>
            <person name="Nambeesan S."/>
            <person name="Nguyen T."/>
            <person name="Pegot-Espagnet P."/>
            <person name="Pouilly N."/>
            <person name="Raftis F."/>
            <person name="Sallet E."/>
            <person name="Schiex T."/>
            <person name="Thomas J."/>
            <person name="Vandecasteele C."/>
            <person name="Vares D."/>
            <person name="Vear F."/>
            <person name="Vautrin S."/>
            <person name="Crespi M."/>
            <person name="Mangin B."/>
            <person name="Burke J.M."/>
            <person name="Salse J."/>
            <person name="Munos S."/>
            <person name="Vincourt P."/>
            <person name="Rieseberg L.H."/>
            <person name="Langlade N.B."/>
        </authorList>
    </citation>
    <scope>NUCLEOTIDE SEQUENCE</scope>
    <source>
        <tissue evidence="3">Leaves</tissue>
    </source>
</reference>
<reference evidence="3" key="2">
    <citation type="submission" date="2020-06" db="EMBL/GenBank/DDBJ databases">
        <title>Helianthus annuus Genome sequencing and assembly Release 2.</title>
        <authorList>
            <person name="Gouzy J."/>
            <person name="Langlade N."/>
            <person name="Munos S."/>
        </authorList>
    </citation>
    <scope>NUCLEOTIDE SEQUENCE</scope>
    <source>
        <tissue evidence="3">Leaves</tissue>
    </source>
</reference>
<dbReference type="EC" id="3.1.1.3" evidence="3"/>
<name>A0A9K3N9S9_HELAN</name>
<dbReference type="InterPro" id="IPR002921">
    <property type="entry name" value="Fungal_lipase-type"/>
</dbReference>
<evidence type="ECO:0000313" key="3">
    <source>
        <dbReference type="EMBL" id="KAF5791723.1"/>
    </source>
</evidence>
<dbReference type="Gene3D" id="3.40.50.1820">
    <property type="entry name" value="alpha/beta hydrolase"/>
    <property type="match status" value="1"/>
</dbReference>
<proteinExistence type="predicted"/>
<sequence>MPNFMLANGGLSKLLFNVVSGKMVLPNKESPEYLTTIGLLDIRRDLDNRIKHEDPRYISALAVMASKSAYENKEHIKETVETHWKMEFLEFFDCWNDYEEDNTTQGFMWSGKNGDFELIGVCFRGTSPFNAKDLSSDVDLSWYKLPGIGKVHAGFLKALGLQKSQGWPKDIQLDDKKPYAYYAIREKLRKRLENNPNAKFLLTGHSLGGALSVVFPAILAYHDETNLLSKLEGVYTFGQPKVGDHKFGEYIGL</sequence>
<accession>A0A9K3N9S9</accession>
<protein>
    <submittedName>
        <fullName evidence="3">Triacylglycerol lipase</fullName>
        <ecNumber evidence="3">3.1.1.3</ecNumber>
    </submittedName>
</protein>
<dbReference type="GO" id="GO:0006629">
    <property type="term" value="P:lipid metabolic process"/>
    <property type="evidence" value="ECO:0007669"/>
    <property type="project" value="InterPro"/>
</dbReference>
<dbReference type="PANTHER" id="PTHR46086">
    <property type="entry name" value="ALPHA/BETA-HYDROLASES SUPERFAMILY PROTEIN"/>
    <property type="match status" value="1"/>
</dbReference>
<dbReference type="GO" id="GO:0004806">
    <property type="term" value="F:triacylglycerol lipase activity"/>
    <property type="evidence" value="ECO:0007669"/>
    <property type="project" value="UniProtKB-EC"/>
</dbReference>
<organism evidence="3 4">
    <name type="scientific">Helianthus annuus</name>
    <name type="common">Common sunflower</name>
    <dbReference type="NCBI Taxonomy" id="4232"/>
    <lineage>
        <taxon>Eukaryota</taxon>
        <taxon>Viridiplantae</taxon>
        <taxon>Streptophyta</taxon>
        <taxon>Embryophyta</taxon>
        <taxon>Tracheophyta</taxon>
        <taxon>Spermatophyta</taxon>
        <taxon>Magnoliopsida</taxon>
        <taxon>eudicotyledons</taxon>
        <taxon>Gunneridae</taxon>
        <taxon>Pentapetalae</taxon>
        <taxon>asterids</taxon>
        <taxon>campanulids</taxon>
        <taxon>Asterales</taxon>
        <taxon>Asteraceae</taxon>
        <taxon>Asteroideae</taxon>
        <taxon>Heliantheae alliance</taxon>
        <taxon>Heliantheae</taxon>
        <taxon>Helianthus</taxon>
    </lineage>
</organism>
<evidence type="ECO:0000259" key="2">
    <source>
        <dbReference type="Pfam" id="PF01764"/>
    </source>
</evidence>
<comment type="caution">
    <text evidence="3">The sequence shown here is derived from an EMBL/GenBank/DDBJ whole genome shotgun (WGS) entry which is preliminary data.</text>
</comment>
<dbReference type="AlphaFoldDB" id="A0A9K3N9S9"/>
<gene>
    <name evidence="3" type="ORF">HanXRQr2_Chr09g0398041</name>
</gene>
<feature type="domain" description="Fungal lipase-type" evidence="2">
    <location>
        <begin position="121"/>
        <end position="251"/>
    </location>
</feature>
<dbReference type="Pfam" id="PF01764">
    <property type="entry name" value="Lipase_3"/>
    <property type="match status" value="1"/>
</dbReference>
<evidence type="ECO:0000313" key="4">
    <source>
        <dbReference type="Proteomes" id="UP000215914"/>
    </source>
</evidence>
<dbReference type="Proteomes" id="UP000215914">
    <property type="component" value="Unassembled WGS sequence"/>
</dbReference>
<dbReference type="CDD" id="cd00519">
    <property type="entry name" value="Lipase_3"/>
    <property type="match status" value="1"/>
</dbReference>
<dbReference type="InterPro" id="IPR044819">
    <property type="entry name" value="OBL-like"/>
</dbReference>
<keyword evidence="4" id="KW-1185">Reference proteome</keyword>
<dbReference type="SUPFAM" id="SSF53474">
    <property type="entry name" value="alpha/beta-Hydrolases"/>
    <property type="match status" value="1"/>
</dbReference>
<evidence type="ECO:0000256" key="1">
    <source>
        <dbReference type="ARBA" id="ARBA00022801"/>
    </source>
</evidence>
<dbReference type="EMBL" id="MNCJ02000324">
    <property type="protein sequence ID" value="KAF5791723.1"/>
    <property type="molecule type" value="Genomic_DNA"/>
</dbReference>
<dbReference type="InterPro" id="IPR029058">
    <property type="entry name" value="AB_hydrolase_fold"/>
</dbReference>
<keyword evidence="1 3" id="KW-0378">Hydrolase</keyword>